<evidence type="ECO:0000256" key="3">
    <source>
        <dbReference type="PROSITE-ProRule" id="PRU00023"/>
    </source>
</evidence>
<sequence>MSSPQSPRPASGFGRIASMPSSPISDFKGGLVRSSTMSTTMSGSSYKATESSRGQFQDQLNAMAVGLGIPLTLPRSMLSLPNQRAVPVYPSDKAGAEEFLMSQRPKRFLLGKNSKGFASDEVLLGLDKALGGRASPLIIEGLLQLAETAGAGAGATASGGTFTANKKGQAIPTLAYLFTKAEHSQPPAIWRLFLSRVPQRSLDASLASVLTDRGSDVERVRSLLEHGANPELCQDRILDLIASGSEELIETLLLSPLLNNVELLSHGLLIAASSNSLRNTCMLLLRGADANFSQAGALKKAVSAQSLGVGLAIVIMAKVPVSSNYLDDATGLIGSWSQENQDPFLKILLYAGASGPRTSKTVIPFIAGQVHDIVSILIDCPAFRHGTFPAPKLFQFAIETRNSNLASEVLRSSNNRSSADYVSTGTHLQLVKDYSTRAEETHSIISDLLTLGVGGDYTSQMLVECCKPEQIRSPHIMALIDLLIHSGAAKATYSDGAALHWAIQAANPAIVGELVATKPTKKALSSAVQYTSSCLGDESPAKLEIWSILLDAGASGPAVDQELVVAIDNNPHAHEKVRLLLKGASLDYLEGKAIAKAVQLERLDLLETLLAQKAPQYLTFTSVWKQTRKMFALAGSNDGMLPYTLAYMQRVIETLYDSSNGSAPLNELLLDATQCTSKEAALVLSKLFLRWGASPDHALGSPLQACIKRADTKTLAALLAAKTSKTSLKYGLVEALSLRGNDRQAMLEILVGTGLEKTSLDAALPQVLKEDRYDGPTVHLLVEAGATLHSSFGENLVPPSVHLDQQVVEKLLPAVGRNDSLLVPLKAVLGCHTDWQSPDGKSLSMVKLLVKNCSRGTWSDRYFIAGVKSGNRHSAQIFADNLSSDVIYSVALHELLVSNGTALDRKTLSMTQYLLQNGARGKVIDEFFTHAAQALRHEWVSALYPYLSDRTVALSAFDLVVNCKGPETALAGNRLEVVQFLLKQGLKGPVVDDAFVKVASAADLKAMNDFSPFVSSKATFSESLSLLSQRQDLLTSREGLAATQILLGKGASDVSVAGAARAAAKALSLAGVKLIIEKSRNNPTTHAAFQGLMEHVQPLSSSSLRTILFYLLENGLAKQDLEHVARLAAAAYDVPVVKALAIQESASHLYDIIFDEIALARNRWLTPEGLQFVEYLLGRGVSGPAIYKLVEVASKALHLSALRILLPACQEGAHKGKGAEMAFNSVVSDEKKWTSPEGLQVVKFLLESGAKGVAVEKAAAYAAKTSNYDALDVFLKGPAAATAIPAAFKALTRHKPGQLSSDQLTIASTLVKEGVSTEVLAIAAIEMAKLLDIEGLKVLSGSPNFRQVSDDVLRAMLLSEDLWRAAAGVRITHFLLEKGISTKMVEAVALRAARALDIDVLRNVLEFNSSVTVIESAFTSMTGLEKKWLCPEGLRIADYLLQREPSQGSINKAFIQASQYLNSDAIQLLHPHVKDVSVFNEALYRAVSTESEWLSELHLIQLLLESGVEGDALEFAFLKGAQALDIASLELLAPRIDRPEVHTKAIAAATEGTTRWLHCLNVIEFLLHHGANGEPIDKAYISASKALDLQAVTLLRPHVADIDTHSHAFRAAVSNESWLLPSSFELLQFLHSDGVASDAVGVALVSAAEAINPQVVELLSQNADEKWSSQAFIAATHDVGKWTSPEGSKTIQILAQKGARGNSVDEALINSARLFRLDLVTVLAPNIDKENFGCVSLAFDALLSSNGGDSSSTTDAWMFNPDALNILQMLVSMEAHGESANDALVSAATLGSIDAVAILLQVVNDPSIYTDAFNAMTASGELWLDNYYFSLVEALLSRGTADEGVHSALVTAIGYVIQDVASQELLELLLSHDADVNFDHGKALQLAAENAREDLLEMLLPKNPSSHSIYMSLQTALRVGHEEEIVFHFFKSATENEFVQEKPDVNNYSDLGYPLLFYCLNNYPASARLARKICELNADLSATLDWDMFENEYDEPLSDGLTPLLIALEKDCSDDVIGVLLDHGAEINFSTEQYQVSPLMTAAGKGRLSVVSTLIDRGASVIQKDSRDRTPLCHAARNGDLSTIRSILKKNPARNDGSLHEAARELHADAVKLLVKAGHDIHFPSSKHGGRSPLCELCLVCRRASQDPVGLQRTLTELATAKADPLRKSRGRTALFMAMENENPIPVVTALIEACLWKDLNDPQNIYEEGDYFYSPTMYIKKSRIQQPEATQMQLLEKLQDFSATDRYYAKERMQQPRDAVGMPQRLQDLDHKKWIRTTRIEEEEEDFERKLKRADQEVANRQILSQRQHLMLMEQRENIGQQQSMHTLDTHLLGMKLKDREHGIGLMHQEELYDRRLGEMASGNVMKLNIETAQHHAKFGMQQQSRQAQLQHEGLTQEQKLSYLGQEQGMRYSSLEAQQDLRLEGMSSEAELKRQQQQDELRYRESRSGVDRGDLDHRLQHTNQMNTGKIQANRELSDMEYNSRRNKNLLEDENRQSQLQHQYATDERKISTQGALNQHEYARNQDQINTLRNKGQIEIGTRAAVGQIETDTMQNKLQMTQQDRSHKIAAEQQLGQVQNQNLAEKFQITQEDRHNQLETESRMGQIKVQNLQGQLGTKLHYQKASNQERLGFQRQFDHQTLQTLQTKGNIENSTLETKGKIENSTAYQRANINLEYQQRSGNMKLGQQRASKAIDLQAQQASGNMRIGQTRATEQIKAAGNRFRHQDNLNFKQLGG</sequence>
<keyword evidence="2 3" id="KW-0040">ANK repeat</keyword>
<feature type="repeat" description="ANK" evidence="3">
    <location>
        <begin position="2094"/>
        <end position="2126"/>
    </location>
</feature>
<feature type="repeat" description="ANK" evidence="3">
    <location>
        <begin position="2034"/>
        <end position="2066"/>
    </location>
</feature>
<dbReference type="PROSITE" id="PS50088">
    <property type="entry name" value="ANK_REPEAT"/>
    <property type="match status" value="3"/>
</dbReference>
<dbReference type="SUPFAM" id="SSF48403">
    <property type="entry name" value="Ankyrin repeat"/>
    <property type="match status" value="2"/>
</dbReference>
<dbReference type="Pfam" id="PF12796">
    <property type="entry name" value="Ank_2"/>
    <property type="match status" value="1"/>
</dbReference>
<protein>
    <submittedName>
        <fullName evidence="5">Uncharacterized protein</fullName>
    </submittedName>
</protein>
<feature type="compositionally biased region" description="Basic and acidic residues" evidence="4">
    <location>
        <begin position="2431"/>
        <end position="2460"/>
    </location>
</feature>
<feature type="region of interest" description="Disordered" evidence="4">
    <location>
        <begin position="2427"/>
        <end position="2479"/>
    </location>
</feature>
<dbReference type="PROSITE" id="PS50297">
    <property type="entry name" value="ANK_REP_REGION"/>
    <property type="match status" value="2"/>
</dbReference>
<feature type="compositionally biased region" description="Polar residues" evidence="4">
    <location>
        <begin position="2462"/>
        <end position="2471"/>
    </location>
</feature>
<dbReference type="InterPro" id="IPR036770">
    <property type="entry name" value="Ankyrin_rpt-contain_sf"/>
</dbReference>
<evidence type="ECO:0000256" key="4">
    <source>
        <dbReference type="SAM" id="MobiDB-lite"/>
    </source>
</evidence>
<dbReference type="InParanoid" id="A0A2J6T0Z1"/>
<dbReference type="OrthoDB" id="194358at2759"/>
<proteinExistence type="predicted"/>
<dbReference type="InterPro" id="IPR050745">
    <property type="entry name" value="Multifunctional_regulatory"/>
</dbReference>
<keyword evidence="6" id="KW-1185">Reference proteome</keyword>
<gene>
    <name evidence="5" type="ORF">K444DRAFT_567455</name>
</gene>
<evidence type="ECO:0000256" key="2">
    <source>
        <dbReference type="ARBA" id="ARBA00023043"/>
    </source>
</evidence>
<dbReference type="RefSeq" id="XP_024733596.1">
    <property type="nucleotide sequence ID" value="XM_024877168.1"/>
</dbReference>
<dbReference type="SMART" id="SM00248">
    <property type="entry name" value="ANK"/>
    <property type="match status" value="11"/>
</dbReference>
<dbReference type="InterPro" id="IPR002110">
    <property type="entry name" value="Ankyrin_rpt"/>
</dbReference>
<dbReference type="EMBL" id="KZ613848">
    <property type="protein sequence ID" value="PMD56692.1"/>
    <property type="molecule type" value="Genomic_DNA"/>
</dbReference>
<feature type="region of interest" description="Disordered" evidence="4">
    <location>
        <begin position="1"/>
        <end position="29"/>
    </location>
</feature>
<reference evidence="5 6" key="1">
    <citation type="submission" date="2016-04" db="EMBL/GenBank/DDBJ databases">
        <title>A degradative enzymes factory behind the ericoid mycorrhizal symbiosis.</title>
        <authorList>
            <consortium name="DOE Joint Genome Institute"/>
            <person name="Martino E."/>
            <person name="Morin E."/>
            <person name="Grelet G."/>
            <person name="Kuo A."/>
            <person name="Kohler A."/>
            <person name="Daghino S."/>
            <person name="Barry K."/>
            <person name="Choi C."/>
            <person name="Cichocki N."/>
            <person name="Clum A."/>
            <person name="Copeland A."/>
            <person name="Hainaut M."/>
            <person name="Haridas S."/>
            <person name="Labutti K."/>
            <person name="Lindquist E."/>
            <person name="Lipzen A."/>
            <person name="Khouja H.-R."/>
            <person name="Murat C."/>
            <person name="Ohm R."/>
            <person name="Olson A."/>
            <person name="Spatafora J."/>
            <person name="Veneault-Fourrey C."/>
            <person name="Henrissat B."/>
            <person name="Grigoriev I."/>
            <person name="Martin F."/>
            <person name="Perotto S."/>
        </authorList>
    </citation>
    <scope>NUCLEOTIDE SEQUENCE [LARGE SCALE GENOMIC DNA]</scope>
    <source>
        <strain evidence="5 6">E</strain>
    </source>
</reference>
<feature type="repeat" description="ANK" evidence="3">
    <location>
        <begin position="1999"/>
        <end position="2032"/>
    </location>
</feature>
<dbReference type="PANTHER" id="PTHR24189">
    <property type="entry name" value="MYOTROPHIN"/>
    <property type="match status" value="1"/>
</dbReference>
<dbReference type="PANTHER" id="PTHR24189:SF50">
    <property type="entry name" value="ANKYRIN REPEAT AND SOCS BOX PROTEIN 2"/>
    <property type="match status" value="1"/>
</dbReference>
<evidence type="ECO:0000256" key="1">
    <source>
        <dbReference type="ARBA" id="ARBA00022737"/>
    </source>
</evidence>
<dbReference type="Proteomes" id="UP000235371">
    <property type="component" value="Unassembled WGS sequence"/>
</dbReference>
<dbReference type="STRING" id="1095630.A0A2J6T0Z1"/>
<name>A0A2J6T0Z1_9HELO</name>
<evidence type="ECO:0000313" key="5">
    <source>
        <dbReference type="EMBL" id="PMD56692.1"/>
    </source>
</evidence>
<dbReference type="Gene3D" id="1.25.40.20">
    <property type="entry name" value="Ankyrin repeat-containing domain"/>
    <property type="match status" value="3"/>
</dbReference>
<keyword evidence="1" id="KW-0677">Repeat</keyword>
<dbReference type="GeneID" id="36585245"/>
<evidence type="ECO:0000313" key="6">
    <source>
        <dbReference type="Proteomes" id="UP000235371"/>
    </source>
</evidence>
<organism evidence="5 6">
    <name type="scientific">Hyaloscypha bicolor E</name>
    <dbReference type="NCBI Taxonomy" id="1095630"/>
    <lineage>
        <taxon>Eukaryota</taxon>
        <taxon>Fungi</taxon>
        <taxon>Dikarya</taxon>
        <taxon>Ascomycota</taxon>
        <taxon>Pezizomycotina</taxon>
        <taxon>Leotiomycetes</taxon>
        <taxon>Helotiales</taxon>
        <taxon>Hyaloscyphaceae</taxon>
        <taxon>Hyaloscypha</taxon>
        <taxon>Hyaloscypha bicolor</taxon>
    </lineage>
</organism>
<accession>A0A2J6T0Z1</accession>